<dbReference type="GO" id="GO:0015934">
    <property type="term" value="C:large ribosomal subunit"/>
    <property type="evidence" value="ECO:0007669"/>
    <property type="project" value="InterPro"/>
</dbReference>
<dbReference type="NCBIfam" id="TIGR01031">
    <property type="entry name" value="rpmF_bact"/>
    <property type="match status" value="1"/>
</dbReference>
<dbReference type="AlphaFoldDB" id="L0DCQ4"/>
<dbReference type="eggNOG" id="COG0333">
    <property type="taxonomic scope" value="Bacteria"/>
</dbReference>
<dbReference type="PANTHER" id="PTHR35534:SF1">
    <property type="entry name" value="LARGE RIBOSOMAL SUBUNIT PROTEIN BL32"/>
    <property type="match status" value="1"/>
</dbReference>
<dbReference type="InterPro" id="IPR011332">
    <property type="entry name" value="Ribosomal_zn-bd"/>
</dbReference>
<keyword evidence="8" id="KW-1185">Reference proteome</keyword>
<dbReference type="KEGG" id="saci:Sinac_2343"/>
<protein>
    <recommendedName>
        <fullName evidence="4 5">Large ribosomal subunit protein bL32</fullName>
    </recommendedName>
</protein>
<gene>
    <name evidence="5" type="primary">rpmF</name>
    <name evidence="7" type="ordered locus">Sinac_2343</name>
</gene>
<dbReference type="STRING" id="886293.Sinac_2343"/>
<evidence type="ECO:0000313" key="7">
    <source>
        <dbReference type="EMBL" id="AGA26655.1"/>
    </source>
</evidence>
<dbReference type="OrthoDB" id="9812874at2"/>
<dbReference type="EMBL" id="CP003364">
    <property type="protein sequence ID" value="AGA26655.1"/>
    <property type="molecule type" value="Genomic_DNA"/>
</dbReference>
<dbReference type="GO" id="GO:0003735">
    <property type="term" value="F:structural constituent of ribosome"/>
    <property type="evidence" value="ECO:0007669"/>
    <property type="project" value="InterPro"/>
</dbReference>
<comment type="similarity">
    <text evidence="1 5">Belongs to the bacterial ribosomal protein bL32 family.</text>
</comment>
<dbReference type="PANTHER" id="PTHR35534">
    <property type="entry name" value="50S RIBOSOMAL PROTEIN L32"/>
    <property type="match status" value="1"/>
</dbReference>
<evidence type="ECO:0000256" key="2">
    <source>
        <dbReference type="ARBA" id="ARBA00022980"/>
    </source>
</evidence>
<dbReference type="GO" id="GO:0006412">
    <property type="term" value="P:translation"/>
    <property type="evidence" value="ECO:0007669"/>
    <property type="project" value="UniProtKB-UniRule"/>
</dbReference>
<reference evidence="7 8" key="1">
    <citation type="submission" date="2012-02" db="EMBL/GenBank/DDBJ databases">
        <title>Complete sequence of chromosome of Singulisphaera acidiphila DSM 18658.</title>
        <authorList>
            <consortium name="US DOE Joint Genome Institute (JGI-PGF)"/>
            <person name="Lucas S."/>
            <person name="Copeland A."/>
            <person name="Lapidus A."/>
            <person name="Glavina del Rio T."/>
            <person name="Dalin E."/>
            <person name="Tice H."/>
            <person name="Bruce D."/>
            <person name="Goodwin L."/>
            <person name="Pitluck S."/>
            <person name="Peters L."/>
            <person name="Ovchinnikova G."/>
            <person name="Chertkov O."/>
            <person name="Kyrpides N."/>
            <person name="Mavromatis K."/>
            <person name="Ivanova N."/>
            <person name="Brettin T."/>
            <person name="Detter J.C."/>
            <person name="Han C."/>
            <person name="Larimer F."/>
            <person name="Land M."/>
            <person name="Hauser L."/>
            <person name="Markowitz V."/>
            <person name="Cheng J.-F."/>
            <person name="Hugenholtz P."/>
            <person name="Woyke T."/>
            <person name="Wu D."/>
            <person name="Tindall B."/>
            <person name="Pomrenke H."/>
            <person name="Brambilla E."/>
            <person name="Klenk H.-P."/>
            <person name="Eisen J.A."/>
        </authorList>
    </citation>
    <scope>NUCLEOTIDE SEQUENCE [LARGE SCALE GENOMIC DNA]</scope>
    <source>
        <strain evidence="8">ATCC BAA-1392 / DSM 18658 / VKM B-2454 / MOB10</strain>
    </source>
</reference>
<accession>L0DCQ4</accession>
<dbReference type="HOGENOM" id="CLU_1969054_0_0_0"/>
<proteinExistence type="inferred from homology"/>
<evidence type="ECO:0000256" key="4">
    <source>
        <dbReference type="ARBA" id="ARBA00035178"/>
    </source>
</evidence>
<evidence type="ECO:0000256" key="5">
    <source>
        <dbReference type="HAMAP-Rule" id="MF_00340"/>
    </source>
</evidence>
<evidence type="ECO:0000256" key="1">
    <source>
        <dbReference type="ARBA" id="ARBA00008560"/>
    </source>
</evidence>
<dbReference type="SUPFAM" id="SSF57829">
    <property type="entry name" value="Zn-binding ribosomal proteins"/>
    <property type="match status" value="1"/>
</dbReference>
<evidence type="ECO:0000256" key="6">
    <source>
        <dbReference type="SAM" id="MobiDB-lite"/>
    </source>
</evidence>
<dbReference type="InterPro" id="IPR044957">
    <property type="entry name" value="Ribosomal_bL32_bact"/>
</dbReference>
<evidence type="ECO:0000256" key="3">
    <source>
        <dbReference type="ARBA" id="ARBA00023274"/>
    </source>
</evidence>
<name>L0DCQ4_SINAD</name>
<feature type="region of interest" description="Disordered" evidence="6">
    <location>
        <begin position="1"/>
        <end position="25"/>
    </location>
</feature>
<evidence type="ECO:0000313" key="8">
    <source>
        <dbReference type="Proteomes" id="UP000010798"/>
    </source>
</evidence>
<dbReference type="InterPro" id="IPR002677">
    <property type="entry name" value="Ribosomal_bL32"/>
</dbReference>
<keyword evidence="3 5" id="KW-0687">Ribonucleoprotein</keyword>
<keyword evidence="2 5" id="KW-0689">Ribosomal protein</keyword>
<dbReference type="Proteomes" id="UP000010798">
    <property type="component" value="Chromosome"/>
</dbReference>
<sequence>MDRSVHPLRIRPADPPSQSVLARSEKEQERAKVDLEFPSLIRIIAFFSRTHLIAWFSGESVVAVPKRRTSKSAKGKRRSHDFLVAPALNVCPQCKLAVPPHKVCDLVEECGNVQRSKPHNPLAKEKV</sequence>
<dbReference type="Pfam" id="PF01783">
    <property type="entry name" value="Ribosomal_L32p"/>
    <property type="match status" value="1"/>
</dbReference>
<organism evidence="7 8">
    <name type="scientific">Singulisphaera acidiphila (strain ATCC BAA-1392 / DSM 18658 / VKM B-2454 / MOB10)</name>
    <dbReference type="NCBI Taxonomy" id="886293"/>
    <lineage>
        <taxon>Bacteria</taxon>
        <taxon>Pseudomonadati</taxon>
        <taxon>Planctomycetota</taxon>
        <taxon>Planctomycetia</taxon>
        <taxon>Isosphaerales</taxon>
        <taxon>Isosphaeraceae</taxon>
        <taxon>Singulisphaera</taxon>
    </lineage>
</organism>
<dbReference type="HAMAP" id="MF_00340">
    <property type="entry name" value="Ribosomal_bL32"/>
    <property type="match status" value="1"/>
</dbReference>
<dbReference type="Gene3D" id="1.20.5.640">
    <property type="entry name" value="Single helix bin"/>
    <property type="match status" value="1"/>
</dbReference>